<dbReference type="EMBL" id="VSSQ01003115">
    <property type="protein sequence ID" value="MPM19125.1"/>
    <property type="molecule type" value="Genomic_DNA"/>
</dbReference>
<name>A0A644XSK6_9ZZZZ</name>
<comment type="caution">
    <text evidence="3">The sequence shown here is derived from an EMBL/GenBank/DDBJ whole genome shotgun (WGS) entry which is preliminary data.</text>
</comment>
<dbReference type="Pfam" id="PF07331">
    <property type="entry name" value="TctB"/>
    <property type="match status" value="1"/>
</dbReference>
<feature type="transmembrane region" description="Helical" evidence="1">
    <location>
        <begin position="55"/>
        <end position="74"/>
    </location>
</feature>
<evidence type="ECO:0000313" key="3">
    <source>
        <dbReference type="EMBL" id="MPM19125.1"/>
    </source>
</evidence>
<keyword evidence="1" id="KW-0472">Membrane</keyword>
<organism evidence="3">
    <name type="scientific">bioreactor metagenome</name>
    <dbReference type="NCBI Taxonomy" id="1076179"/>
    <lineage>
        <taxon>unclassified sequences</taxon>
        <taxon>metagenomes</taxon>
        <taxon>ecological metagenomes</taxon>
    </lineage>
</organism>
<evidence type="ECO:0000259" key="2">
    <source>
        <dbReference type="Pfam" id="PF07331"/>
    </source>
</evidence>
<sequence length="187" mass="20098">MSPLLFPTLPRGGTPMEKKDLTSGIALVLTGGAFFAGSLLLPWKDTGYDWFGAPGLVPAILAALLVLCGLRLILRSRKEPDFYARLSAAETPLLCSDEDEEDVSGEGTAHPAWMHREGPRAVLTVTLCCAYVLLLGRVPYMAATAAFITGFILLFRGAGILKALFIGGAASVSIWFVFYKIFAVFLP</sequence>
<feature type="domain" description="DUF1468" evidence="2">
    <location>
        <begin position="24"/>
        <end position="187"/>
    </location>
</feature>
<accession>A0A644XSK6</accession>
<keyword evidence="1" id="KW-1133">Transmembrane helix</keyword>
<dbReference type="InterPro" id="IPR009936">
    <property type="entry name" value="DUF1468"/>
</dbReference>
<feature type="transmembrane region" description="Helical" evidence="1">
    <location>
        <begin position="140"/>
        <end position="157"/>
    </location>
</feature>
<proteinExistence type="predicted"/>
<dbReference type="AlphaFoldDB" id="A0A644XSK6"/>
<feature type="transmembrane region" description="Helical" evidence="1">
    <location>
        <begin position="21"/>
        <end position="43"/>
    </location>
</feature>
<reference evidence="3" key="1">
    <citation type="submission" date="2019-08" db="EMBL/GenBank/DDBJ databases">
        <authorList>
            <person name="Kucharzyk K."/>
            <person name="Murdoch R.W."/>
            <person name="Higgins S."/>
            <person name="Loffler F."/>
        </authorList>
    </citation>
    <scope>NUCLEOTIDE SEQUENCE</scope>
</reference>
<protein>
    <recommendedName>
        <fullName evidence="2">DUF1468 domain-containing protein</fullName>
    </recommendedName>
</protein>
<keyword evidence="1" id="KW-0812">Transmembrane</keyword>
<evidence type="ECO:0000256" key="1">
    <source>
        <dbReference type="SAM" id="Phobius"/>
    </source>
</evidence>
<feature type="transmembrane region" description="Helical" evidence="1">
    <location>
        <begin position="164"/>
        <end position="186"/>
    </location>
</feature>
<gene>
    <name evidence="3" type="ORF">SDC9_65543</name>
</gene>